<sequence length="195" mass="23300">MDMDKTEKNQEKFTCGEFEYQVIRSARKTMTLEVRRDGNVIVRAPLRTGLPRIKRFVNQKQEWVLGCLERTKEYREQKPLSADLSESKRNVYIRKAKETITKRVSYFARLMGVSYRNITIREQKTRWGSCSSEKNLNFNWKLILAPPEVLDYVVVHELCHLKEMNHSKAFWDEVGKVMPEYETYKLWLKENGWKL</sequence>
<accession>A0A173ZCF3</accession>
<organism evidence="2 3">
    <name type="scientific">Blautia wexlerae</name>
    <dbReference type="NCBI Taxonomy" id="418240"/>
    <lineage>
        <taxon>Bacteria</taxon>
        <taxon>Bacillati</taxon>
        <taxon>Bacillota</taxon>
        <taxon>Clostridia</taxon>
        <taxon>Lachnospirales</taxon>
        <taxon>Lachnospiraceae</taxon>
        <taxon>Blautia</taxon>
    </lineage>
</organism>
<dbReference type="PANTHER" id="PTHR30399:SF1">
    <property type="entry name" value="UTP PYROPHOSPHATASE"/>
    <property type="match status" value="1"/>
</dbReference>
<dbReference type="Pfam" id="PF01863">
    <property type="entry name" value="YgjP-like"/>
    <property type="match status" value="1"/>
</dbReference>
<dbReference type="InterPro" id="IPR053136">
    <property type="entry name" value="UTP_pyrophosphatase-like"/>
</dbReference>
<dbReference type="RefSeq" id="WP_055053344.1">
    <property type="nucleotide sequence ID" value="NZ_AP031426.1"/>
</dbReference>
<proteinExistence type="predicted"/>
<dbReference type="CDD" id="cd07344">
    <property type="entry name" value="M48_yhfN_like"/>
    <property type="match status" value="1"/>
</dbReference>
<feature type="domain" description="YgjP-like metallopeptidase" evidence="1">
    <location>
        <begin position="72"/>
        <end position="191"/>
    </location>
</feature>
<dbReference type="Gene3D" id="3.30.2010.10">
    <property type="entry name" value="Metalloproteases ('zincins'), catalytic domain"/>
    <property type="match status" value="1"/>
</dbReference>
<evidence type="ECO:0000313" key="3">
    <source>
        <dbReference type="Proteomes" id="UP000095431"/>
    </source>
</evidence>
<evidence type="ECO:0000259" key="1">
    <source>
        <dbReference type="Pfam" id="PF01863"/>
    </source>
</evidence>
<gene>
    <name evidence="2" type="ORF">ERS852478_00937</name>
</gene>
<reference evidence="2 3" key="1">
    <citation type="submission" date="2015-09" db="EMBL/GenBank/DDBJ databases">
        <authorList>
            <consortium name="Pathogen Informatics"/>
        </authorList>
    </citation>
    <scope>NUCLEOTIDE SEQUENCE [LARGE SCALE GENOMIC DNA]</scope>
    <source>
        <strain evidence="2 3">2789STDY5834863</strain>
    </source>
</reference>
<dbReference type="EMBL" id="CYZN01000005">
    <property type="protein sequence ID" value="CUN73687.1"/>
    <property type="molecule type" value="Genomic_DNA"/>
</dbReference>
<name>A0A173ZCF3_9FIRM</name>
<dbReference type="InterPro" id="IPR002725">
    <property type="entry name" value="YgjP-like_metallopeptidase"/>
</dbReference>
<protein>
    <submittedName>
        <fullName evidence="2">Protein of uncharacterized function DUF45</fullName>
    </submittedName>
</protein>
<evidence type="ECO:0000313" key="2">
    <source>
        <dbReference type="EMBL" id="CUN73687.1"/>
    </source>
</evidence>
<dbReference type="AlphaFoldDB" id="A0A173ZCF3"/>
<dbReference type="eggNOG" id="COG1451">
    <property type="taxonomic scope" value="Bacteria"/>
</dbReference>
<dbReference type="PANTHER" id="PTHR30399">
    <property type="entry name" value="UNCHARACTERIZED PROTEIN YGJP"/>
    <property type="match status" value="1"/>
</dbReference>
<dbReference type="Proteomes" id="UP000095431">
    <property type="component" value="Unassembled WGS sequence"/>
</dbReference>